<gene>
    <name evidence="4" type="ORF">P5G59_02780</name>
</gene>
<dbReference type="PANTHER" id="PTHR33608">
    <property type="entry name" value="BLL2464 PROTEIN"/>
    <property type="match status" value="1"/>
</dbReference>
<organism evidence="4 5">
    <name type="scientific">Leifsonia virtsii</name>
    <dbReference type="NCBI Taxonomy" id="3035915"/>
    <lineage>
        <taxon>Bacteria</taxon>
        <taxon>Bacillati</taxon>
        <taxon>Actinomycetota</taxon>
        <taxon>Actinomycetes</taxon>
        <taxon>Micrococcales</taxon>
        <taxon>Microbacteriaceae</taxon>
        <taxon>Leifsonia</taxon>
    </lineage>
</organism>
<feature type="domain" description="DUF58" evidence="3">
    <location>
        <begin position="212"/>
        <end position="387"/>
    </location>
</feature>
<dbReference type="Pfam" id="PF01882">
    <property type="entry name" value="DUF58"/>
    <property type="match status" value="1"/>
</dbReference>
<keyword evidence="2" id="KW-0812">Transmembrane</keyword>
<evidence type="ECO:0000313" key="5">
    <source>
        <dbReference type="Proteomes" id="UP001174210"/>
    </source>
</evidence>
<evidence type="ECO:0000259" key="3">
    <source>
        <dbReference type="Pfam" id="PF01882"/>
    </source>
</evidence>
<keyword evidence="2" id="KW-0472">Membrane</keyword>
<protein>
    <submittedName>
        <fullName evidence="4">DUF58 domain-containing protein</fullName>
    </submittedName>
</protein>
<evidence type="ECO:0000256" key="2">
    <source>
        <dbReference type="SAM" id="Phobius"/>
    </source>
</evidence>
<dbReference type="PANTHER" id="PTHR33608:SF14">
    <property type="entry name" value="POSSIBLE CONSERVED SECRETED PROTEIN"/>
    <property type="match status" value="1"/>
</dbReference>
<keyword evidence="5" id="KW-1185">Reference proteome</keyword>
<dbReference type="InterPro" id="IPR002881">
    <property type="entry name" value="DUF58"/>
</dbReference>
<feature type="region of interest" description="Disordered" evidence="1">
    <location>
        <begin position="62"/>
        <end position="83"/>
    </location>
</feature>
<comment type="caution">
    <text evidence="4">The sequence shown here is derived from an EMBL/GenBank/DDBJ whole genome shotgun (WGS) entry which is preliminary data.</text>
</comment>
<keyword evidence="2" id="KW-1133">Transmembrane helix</keyword>
<reference evidence="4" key="1">
    <citation type="submission" date="2023-03" db="EMBL/GenBank/DDBJ databases">
        <title>MT1 and MT2 Draft Genomes of Novel Species.</title>
        <authorList>
            <person name="Venkateswaran K."/>
        </authorList>
    </citation>
    <scope>NUCLEOTIDE SEQUENCE</scope>
    <source>
        <strain evidence="4">F6_8S_P_1A</strain>
    </source>
</reference>
<dbReference type="Proteomes" id="UP001174210">
    <property type="component" value="Unassembled WGS sequence"/>
</dbReference>
<sequence length="441" mass="47179">MTDSGRPPVDGGWMVSPALAGAVIVGLVGLVAAFVMSRPEPAFVGAPLLLAAALAWDRRPPREASVEGGTQPRKTVEVEEAASAPSATPTVAVRIAASAVRHPDAVQVRLELGGEAPVDVLLTPRAAERIAGEIPLVHSGQQRLAAAQARELGADASWASEPGEQAELDRVVRPRRRPVRALPLPARLLGLTGQHISTRPGDGGEFRDVDLFHPGDRLRRIDWRATARAARVGELYVRRTTATSDAAVHLVVDARDDVSGVVADWSRAYPRPALSSLDVAREAAASLTAAYTAAGDRVGFDDLGGAQRVLPPRAGARHRERVLRAVDLTTATGTLYQRVRSPRLSPGALVFVLSTFLDDQPVTLALTWRAAGHRVIAVDVLPARDARDLSARERLALRTIELERRLRLQQLQSGGVEVMPWADVPAREAALRALTGGGRRR</sequence>
<dbReference type="EMBL" id="JAROCB010000001">
    <property type="protein sequence ID" value="MDN4596055.1"/>
    <property type="molecule type" value="Genomic_DNA"/>
</dbReference>
<dbReference type="RefSeq" id="WP_301215725.1">
    <property type="nucleotide sequence ID" value="NZ_JAROCB010000001.1"/>
</dbReference>
<name>A0ABT8ITC6_9MICO</name>
<accession>A0ABT8ITC6</accession>
<evidence type="ECO:0000256" key="1">
    <source>
        <dbReference type="SAM" id="MobiDB-lite"/>
    </source>
</evidence>
<feature type="transmembrane region" description="Helical" evidence="2">
    <location>
        <begin position="12"/>
        <end position="35"/>
    </location>
</feature>
<proteinExistence type="predicted"/>
<evidence type="ECO:0000313" key="4">
    <source>
        <dbReference type="EMBL" id="MDN4596055.1"/>
    </source>
</evidence>